<name>A0A840UVB3_9FIRM</name>
<dbReference type="PIRSF" id="PIRSF000390">
    <property type="entry name" value="PLP_StrS"/>
    <property type="match status" value="1"/>
</dbReference>
<gene>
    <name evidence="6" type="ORF">HNR32_001998</name>
</gene>
<proteinExistence type="inferred from homology"/>
<dbReference type="CDD" id="cd00616">
    <property type="entry name" value="AHBA_syn"/>
    <property type="match status" value="1"/>
</dbReference>
<dbReference type="Pfam" id="PF01041">
    <property type="entry name" value="DegT_DnrJ_EryC1"/>
    <property type="match status" value="1"/>
</dbReference>
<evidence type="ECO:0000256" key="5">
    <source>
        <dbReference type="RuleBase" id="RU004508"/>
    </source>
</evidence>
<sequence length="369" mass="42314">MEKLKQPTYVTRAFLPPIEEYEKYLHTIWEKHWLTNNGELHKNLEKALTNYLGVKNVTLFVNGHSALDVAIKALKLKGEVITTPYTFVSTTHAIVTNNLKPVFCDIKMSDYTIDEEQIEKLITPKTSAIIAVHVYGYPCNVDQIAKIADKYNLKVIYDAAHAFGVNVNGVPIGNFGDVSMMSFHATKVFNTIEGGALLYKNDIYKREFELYKNFGITGQETVEAVGENAKMNEFQAAMGLVNLNYVDKEIEKRKKITDIYVDKLKKISGIKVIDIKFEGHNYAYFPILVDETKYGKTRNNLFEQLKQYNIFARKYFYPLTCDSQCFLEQYKNVLLPVARYVSDRILTLPIYGDLSEDIVLNICEIIEQN</sequence>
<dbReference type="PANTHER" id="PTHR30244:SF9">
    <property type="entry name" value="PROTEIN RV3402C"/>
    <property type="match status" value="1"/>
</dbReference>
<dbReference type="Gene3D" id="3.40.640.10">
    <property type="entry name" value="Type I PLP-dependent aspartate aminotransferase-like (Major domain)"/>
    <property type="match status" value="1"/>
</dbReference>
<accession>A0A840UVB3</accession>
<dbReference type="GO" id="GO:0030170">
    <property type="term" value="F:pyridoxal phosphate binding"/>
    <property type="evidence" value="ECO:0007669"/>
    <property type="project" value="TreeGrafter"/>
</dbReference>
<dbReference type="GO" id="GO:0008483">
    <property type="term" value="F:transaminase activity"/>
    <property type="evidence" value="ECO:0007669"/>
    <property type="project" value="TreeGrafter"/>
</dbReference>
<protein>
    <submittedName>
        <fullName evidence="6">dTDP-4-amino-4,6-dideoxygalactose transaminase</fullName>
    </submittedName>
</protein>
<evidence type="ECO:0000256" key="1">
    <source>
        <dbReference type="ARBA" id="ARBA00022898"/>
    </source>
</evidence>
<dbReference type="Proteomes" id="UP000559117">
    <property type="component" value="Unassembled WGS sequence"/>
</dbReference>
<evidence type="ECO:0000256" key="4">
    <source>
        <dbReference type="PIRSR" id="PIRSR000390-2"/>
    </source>
</evidence>
<evidence type="ECO:0000256" key="2">
    <source>
        <dbReference type="ARBA" id="ARBA00037999"/>
    </source>
</evidence>
<feature type="modified residue" description="N6-(pyridoxal phosphate)lysine" evidence="4">
    <location>
        <position position="187"/>
    </location>
</feature>
<dbReference type="AlphaFoldDB" id="A0A840UVB3"/>
<evidence type="ECO:0000313" key="6">
    <source>
        <dbReference type="EMBL" id="MBB5336843.1"/>
    </source>
</evidence>
<dbReference type="InterPro" id="IPR015422">
    <property type="entry name" value="PyrdxlP-dep_Trfase_small"/>
</dbReference>
<reference evidence="6 7" key="1">
    <citation type="submission" date="2020-08" db="EMBL/GenBank/DDBJ databases">
        <title>Genomic Encyclopedia of Type Strains, Phase IV (KMG-IV): sequencing the most valuable type-strain genomes for metagenomic binning, comparative biology and taxonomic classification.</title>
        <authorList>
            <person name="Goeker M."/>
        </authorList>
    </citation>
    <scope>NUCLEOTIDE SEQUENCE [LARGE SCALE GENOMIC DNA]</scope>
    <source>
        <strain evidence="6 7">DSM 24661</strain>
    </source>
</reference>
<dbReference type="Gene3D" id="3.90.1150.10">
    <property type="entry name" value="Aspartate Aminotransferase, domain 1"/>
    <property type="match status" value="1"/>
</dbReference>
<dbReference type="EMBL" id="JACHFH010000025">
    <property type="protein sequence ID" value="MBB5336843.1"/>
    <property type="molecule type" value="Genomic_DNA"/>
</dbReference>
<dbReference type="RefSeq" id="WP_183862149.1">
    <property type="nucleotide sequence ID" value="NZ_JACHFH010000025.1"/>
</dbReference>
<evidence type="ECO:0000313" key="7">
    <source>
        <dbReference type="Proteomes" id="UP000559117"/>
    </source>
</evidence>
<dbReference type="GO" id="GO:0000271">
    <property type="term" value="P:polysaccharide biosynthetic process"/>
    <property type="evidence" value="ECO:0007669"/>
    <property type="project" value="TreeGrafter"/>
</dbReference>
<dbReference type="InterPro" id="IPR015421">
    <property type="entry name" value="PyrdxlP-dep_Trfase_major"/>
</dbReference>
<comment type="caution">
    <text evidence="6">The sequence shown here is derived from an EMBL/GenBank/DDBJ whole genome shotgun (WGS) entry which is preliminary data.</text>
</comment>
<comment type="similarity">
    <text evidence="2 5">Belongs to the DegT/DnrJ/EryC1 family.</text>
</comment>
<feature type="active site" description="Proton acceptor" evidence="3">
    <location>
        <position position="187"/>
    </location>
</feature>
<keyword evidence="1 4" id="KW-0663">Pyridoxal phosphate</keyword>
<evidence type="ECO:0000256" key="3">
    <source>
        <dbReference type="PIRSR" id="PIRSR000390-1"/>
    </source>
</evidence>
<organism evidence="6 7">
    <name type="scientific">Pectinatus brassicae</name>
    <dbReference type="NCBI Taxonomy" id="862415"/>
    <lineage>
        <taxon>Bacteria</taxon>
        <taxon>Bacillati</taxon>
        <taxon>Bacillota</taxon>
        <taxon>Negativicutes</taxon>
        <taxon>Selenomonadales</taxon>
        <taxon>Selenomonadaceae</taxon>
        <taxon>Pectinatus</taxon>
    </lineage>
</organism>
<keyword evidence="7" id="KW-1185">Reference proteome</keyword>
<dbReference type="SUPFAM" id="SSF53383">
    <property type="entry name" value="PLP-dependent transferases"/>
    <property type="match status" value="1"/>
</dbReference>
<dbReference type="InterPro" id="IPR000653">
    <property type="entry name" value="DegT/StrS_aminotransferase"/>
</dbReference>
<dbReference type="PANTHER" id="PTHR30244">
    <property type="entry name" value="TRANSAMINASE"/>
    <property type="match status" value="1"/>
</dbReference>
<dbReference type="InterPro" id="IPR015424">
    <property type="entry name" value="PyrdxlP-dep_Trfase"/>
</dbReference>